<protein>
    <submittedName>
        <fullName evidence="1">Uncharacterized protein</fullName>
    </submittedName>
</protein>
<reference evidence="1" key="2">
    <citation type="journal article" date="2021" name="Genome Biol. Evol.">
        <title>Developing a high-quality reference genome for a parasitic bivalve with doubly uniparental inheritance (Bivalvia: Unionida).</title>
        <authorList>
            <person name="Smith C.H."/>
        </authorList>
    </citation>
    <scope>NUCLEOTIDE SEQUENCE</scope>
    <source>
        <strain evidence="1">CHS0354</strain>
        <tissue evidence="1">Mantle</tissue>
    </source>
</reference>
<keyword evidence="2" id="KW-1185">Reference proteome</keyword>
<dbReference type="EMBL" id="JAEAOA010001119">
    <property type="protein sequence ID" value="KAK3611591.1"/>
    <property type="molecule type" value="Genomic_DNA"/>
</dbReference>
<comment type="caution">
    <text evidence="1">The sequence shown here is derived from an EMBL/GenBank/DDBJ whole genome shotgun (WGS) entry which is preliminary data.</text>
</comment>
<dbReference type="Proteomes" id="UP001195483">
    <property type="component" value="Unassembled WGS sequence"/>
</dbReference>
<name>A0AAE0TJU6_9BIVA</name>
<gene>
    <name evidence="1" type="ORF">CHS0354_018107</name>
</gene>
<organism evidence="1 2">
    <name type="scientific">Potamilus streckersoni</name>
    <dbReference type="NCBI Taxonomy" id="2493646"/>
    <lineage>
        <taxon>Eukaryota</taxon>
        <taxon>Metazoa</taxon>
        <taxon>Spiralia</taxon>
        <taxon>Lophotrochozoa</taxon>
        <taxon>Mollusca</taxon>
        <taxon>Bivalvia</taxon>
        <taxon>Autobranchia</taxon>
        <taxon>Heteroconchia</taxon>
        <taxon>Palaeoheterodonta</taxon>
        <taxon>Unionida</taxon>
        <taxon>Unionoidea</taxon>
        <taxon>Unionidae</taxon>
        <taxon>Ambleminae</taxon>
        <taxon>Lampsilini</taxon>
        <taxon>Potamilus</taxon>
    </lineage>
</organism>
<sequence>MEIVKTIDKMRFTSMTVIIFSIILAGTDGRQFWYRFGRCFDKGDQRGKCSDSGGTCYRVTGTQECRCWFPQNTLAIRRISRSLKKIG</sequence>
<reference evidence="1" key="1">
    <citation type="journal article" date="2021" name="Genome Biol. Evol.">
        <title>A High-Quality Reference Genome for a Parasitic Bivalve with Doubly Uniparental Inheritance (Bivalvia: Unionida).</title>
        <authorList>
            <person name="Smith C.H."/>
        </authorList>
    </citation>
    <scope>NUCLEOTIDE SEQUENCE</scope>
    <source>
        <strain evidence="1">CHS0354</strain>
    </source>
</reference>
<reference evidence="1" key="3">
    <citation type="submission" date="2023-05" db="EMBL/GenBank/DDBJ databases">
        <authorList>
            <person name="Smith C.H."/>
        </authorList>
    </citation>
    <scope>NUCLEOTIDE SEQUENCE</scope>
    <source>
        <strain evidence="1">CHS0354</strain>
        <tissue evidence="1">Mantle</tissue>
    </source>
</reference>
<evidence type="ECO:0000313" key="1">
    <source>
        <dbReference type="EMBL" id="KAK3611591.1"/>
    </source>
</evidence>
<accession>A0AAE0TJU6</accession>
<dbReference type="AlphaFoldDB" id="A0AAE0TJU6"/>
<proteinExistence type="predicted"/>
<evidence type="ECO:0000313" key="2">
    <source>
        <dbReference type="Proteomes" id="UP001195483"/>
    </source>
</evidence>